<feature type="binding site" evidence="7">
    <location>
        <position position="89"/>
    </location>
    <ligand>
        <name>4-imidazolone-5-propanoate</name>
        <dbReference type="ChEBI" id="CHEBI:77893"/>
    </ligand>
</feature>
<dbReference type="GO" id="GO:0019556">
    <property type="term" value="P:L-histidine catabolic process to glutamate and formamide"/>
    <property type="evidence" value="ECO:0007669"/>
    <property type="project" value="UniProtKB-UniRule"/>
</dbReference>
<dbReference type="FunFam" id="3.20.20.140:FF:000007">
    <property type="entry name" value="Imidazolonepropionase"/>
    <property type="match status" value="1"/>
</dbReference>
<feature type="binding site" evidence="7">
    <location>
        <position position="324"/>
    </location>
    <ligand>
        <name>Fe(3+)</name>
        <dbReference type="ChEBI" id="CHEBI:29034"/>
    </ligand>
</feature>
<comment type="cofactor">
    <cofactor evidence="7">
        <name>Zn(2+)</name>
        <dbReference type="ChEBI" id="CHEBI:29105"/>
    </cofactor>
    <cofactor evidence="7">
        <name>Fe(3+)</name>
        <dbReference type="ChEBI" id="CHEBI:29034"/>
    </cofactor>
    <text evidence="7">Binds 1 zinc or iron ion per subunit.</text>
</comment>
<dbReference type="UniPathway" id="UPA00379">
    <property type="reaction ID" value="UER00551"/>
</dbReference>
<dbReference type="GO" id="GO:0008270">
    <property type="term" value="F:zinc ion binding"/>
    <property type="evidence" value="ECO:0007669"/>
    <property type="project" value="UniProtKB-UniRule"/>
</dbReference>
<comment type="function">
    <text evidence="7">Catalyzes the hydrolytic cleavage of the carbon-nitrogen bond in imidazolone-5-propanoate to yield N-formimidoyl-L-glutamate. It is the third step in the universal histidine degradation pathway.</text>
</comment>
<feature type="binding site" evidence="7">
    <location>
        <position position="152"/>
    </location>
    <ligand>
        <name>4-imidazolone-5-propanoate</name>
        <dbReference type="ChEBI" id="CHEBI:77893"/>
    </ligand>
</feature>
<name>A0A4Z0GU15_9BACL</name>
<feature type="binding site" evidence="7">
    <location>
        <position position="185"/>
    </location>
    <ligand>
        <name>4-imidazolone-5-propanoate</name>
        <dbReference type="ChEBI" id="CHEBI:77893"/>
    </ligand>
</feature>
<evidence type="ECO:0000256" key="2">
    <source>
        <dbReference type="ARBA" id="ARBA00022723"/>
    </source>
</evidence>
<keyword evidence="7" id="KW-0963">Cytoplasm</keyword>
<dbReference type="NCBIfam" id="TIGR01224">
    <property type="entry name" value="hutI"/>
    <property type="match status" value="1"/>
</dbReference>
<dbReference type="SUPFAM" id="SSF51338">
    <property type="entry name" value="Composite domain of metallo-dependent hydrolases"/>
    <property type="match status" value="1"/>
</dbReference>
<feature type="binding site" evidence="7">
    <location>
        <position position="250"/>
    </location>
    <ligand>
        <name>Fe(3+)</name>
        <dbReference type="ChEBI" id="CHEBI:29034"/>
    </ligand>
</feature>
<reference evidence="9 10" key="1">
    <citation type="journal article" date="2015" name="Int. J. Syst. Evol. Microbiol.">
        <title>Sporolactobacillus shoreae sp. nov. and Sporolactobacillus spathodeae sp. nov., two spore-forming lactic acid bacteria isolated from tree barks in Thailand.</title>
        <authorList>
            <person name="Thamacharoensuk T."/>
            <person name="Kitahara M."/>
            <person name="Ohkuma M."/>
            <person name="Thongchul N."/>
            <person name="Tanasupawat S."/>
        </authorList>
    </citation>
    <scope>NUCLEOTIDE SEQUENCE [LARGE SCALE GENOMIC DNA]</scope>
    <source>
        <strain evidence="9 10">BK92</strain>
    </source>
</reference>
<evidence type="ECO:0000259" key="8">
    <source>
        <dbReference type="Pfam" id="PF01979"/>
    </source>
</evidence>
<dbReference type="GO" id="GO:0050480">
    <property type="term" value="F:imidazolonepropionase activity"/>
    <property type="evidence" value="ECO:0007669"/>
    <property type="project" value="UniProtKB-UniRule"/>
</dbReference>
<dbReference type="AlphaFoldDB" id="A0A4Z0GU15"/>
<dbReference type="InterPro" id="IPR011059">
    <property type="entry name" value="Metal-dep_hydrolase_composite"/>
</dbReference>
<feature type="binding site" evidence="7">
    <location>
        <position position="152"/>
    </location>
    <ligand>
        <name>N-formimidoyl-L-glutamate</name>
        <dbReference type="ChEBI" id="CHEBI:58928"/>
    </ligand>
</feature>
<evidence type="ECO:0000256" key="1">
    <source>
        <dbReference type="ARBA" id="ARBA00012864"/>
    </source>
</evidence>
<dbReference type="InterPro" id="IPR005920">
    <property type="entry name" value="HutI"/>
</dbReference>
<gene>
    <name evidence="7" type="primary">hutI</name>
    <name evidence="9" type="ORF">E4665_02310</name>
</gene>
<accession>A0A4Z0GU15</accession>
<evidence type="ECO:0000313" key="10">
    <source>
        <dbReference type="Proteomes" id="UP000298347"/>
    </source>
</evidence>
<keyword evidence="5 7" id="KW-0862">Zinc</keyword>
<sequence length="418" mass="45554">MTDWIIKNAAELATPQGNKAVFGKQMNDLKVIPDGAVVIEKGTIKAVGTTKEITKHFDESQYSIIDATGKCVVPGFVDSHTHFLFGGYRPDEFFMRLNGKSYMEIMEAGGGIQNTVNATRQSSFDTLFQSGMRRLDSMLSFGITTVEGKSGYGLDLENEIKQLKVMKRLNEEHPVDVVSTFLGAHAVPTEFDGRSSDYIDFIISDVLPQVVEENLAEFCDVFCEKGVISIDLSRRLLLAAKEMGLRIKIHADEIERLGGAELAAELRAASADHLLEVSDEGIRQLSEKKVIATLLPATAFCLNKRYAAGRQMIDQGCAVALASDYNPGSCFTDSVPLLLALACINMKMSAEEALTALTLNGAAALCRADRIGSIEEGKAADLVILKYPSYKYLVYNTAVNIVDQVIKNGELITPCTGK</sequence>
<keyword evidence="3 7" id="KW-0378">Hydrolase</keyword>
<evidence type="ECO:0000256" key="3">
    <source>
        <dbReference type="ARBA" id="ARBA00022801"/>
    </source>
</evidence>
<feature type="binding site" evidence="7">
    <location>
        <position position="80"/>
    </location>
    <ligand>
        <name>Zn(2+)</name>
        <dbReference type="ChEBI" id="CHEBI:29105"/>
    </ligand>
</feature>
<dbReference type="CDD" id="cd01296">
    <property type="entry name" value="Imidazolone-5PH"/>
    <property type="match status" value="1"/>
</dbReference>
<feature type="binding site" evidence="7">
    <location>
        <position position="329"/>
    </location>
    <ligand>
        <name>4-imidazolone-5-propanoate</name>
        <dbReference type="ChEBI" id="CHEBI:77893"/>
    </ligand>
</feature>
<dbReference type="OrthoDB" id="9776455at2"/>
<comment type="caution">
    <text evidence="9">The sequence shown here is derived from an EMBL/GenBank/DDBJ whole genome shotgun (WGS) entry which is preliminary data.</text>
</comment>
<dbReference type="InterPro" id="IPR032466">
    <property type="entry name" value="Metal_Hydrolase"/>
</dbReference>
<feature type="binding site" evidence="7">
    <location>
        <position position="253"/>
    </location>
    <ligand>
        <name>4-imidazolone-5-propanoate</name>
        <dbReference type="ChEBI" id="CHEBI:77893"/>
    </ligand>
</feature>
<comment type="subcellular location">
    <subcellularLocation>
        <location evidence="7">Cytoplasm</location>
    </subcellularLocation>
</comment>
<keyword evidence="6 7" id="KW-0408">Iron</keyword>
<comment type="pathway">
    <text evidence="7">Amino-acid degradation; L-histidine degradation into L-glutamate; N-formimidoyl-L-glutamate from L-histidine: step 3/3.</text>
</comment>
<dbReference type="PANTHER" id="PTHR42752:SF1">
    <property type="entry name" value="IMIDAZOLONEPROPIONASE-RELATED"/>
    <property type="match status" value="1"/>
</dbReference>
<keyword evidence="2 7" id="KW-0479">Metal-binding</keyword>
<dbReference type="Gene3D" id="3.20.20.140">
    <property type="entry name" value="Metal-dependent hydrolases"/>
    <property type="match status" value="1"/>
</dbReference>
<dbReference type="GO" id="GO:0019557">
    <property type="term" value="P:L-histidine catabolic process to glutamate and formate"/>
    <property type="evidence" value="ECO:0007669"/>
    <property type="project" value="UniProtKB-UniPathway"/>
</dbReference>
<feature type="binding site" evidence="7">
    <location>
        <position position="250"/>
    </location>
    <ligand>
        <name>Zn(2+)</name>
        <dbReference type="ChEBI" id="CHEBI:29105"/>
    </ligand>
</feature>
<dbReference type="PANTHER" id="PTHR42752">
    <property type="entry name" value="IMIDAZOLONEPROPIONASE"/>
    <property type="match status" value="1"/>
</dbReference>
<comment type="similarity">
    <text evidence="7">Belongs to the metallo-dependent hydrolases superfamily. HutI family.</text>
</comment>
<evidence type="ECO:0000256" key="7">
    <source>
        <dbReference type="HAMAP-Rule" id="MF_00372"/>
    </source>
</evidence>
<dbReference type="SUPFAM" id="SSF51556">
    <property type="entry name" value="Metallo-dependent hydrolases"/>
    <property type="match status" value="1"/>
</dbReference>
<dbReference type="GO" id="GO:0005737">
    <property type="term" value="C:cytoplasm"/>
    <property type="evidence" value="ECO:0007669"/>
    <property type="project" value="UniProtKB-SubCell"/>
</dbReference>
<dbReference type="Proteomes" id="UP000298347">
    <property type="component" value="Unassembled WGS sequence"/>
</dbReference>
<keyword evidence="10" id="KW-1185">Reference proteome</keyword>
<evidence type="ECO:0000256" key="5">
    <source>
        <dbReference type="ARBA" id="ARBA00022833"/>
    </source>
</evidence>
<keyword evidence="4 7" id="KW-0369">Histidine metabolism</keyword>
<feature type="binding site" evidence="7">
    <location>
        <position position="80"/>
    </location>
    <ligand>
        <name>Fe(3+)</name>
        <dbReference type="ChEBI" id="CHEBI:29034"/>
    </ligand>
</feature>
<dbReference type="Gene3D" id="2.30.40.10">
    <property type="entry name" value="Urease, subunit C, domain 1"/>
    <property type="match status" value="1"/>
</dbReference>
<dbReference type="Pfam" id="PF01979">
    <property type="entry name" value="Amidohydro_1"/>
    <property type="match status" value="1"/>
</dbReference>
<feature type="binding site" evidence="7">
    <location>
        <position position="82"/>
    </location>
    <ligand>
        <name>Zn(2+)</name>
        <dbReference type="ChEBI" id="CHEBI:29105"/>
    </ligand>
</feature>
<dbReference type="GO" id="GO:0005506">
    <property type="term" value="F:iron ion binding"/>
    <property type="evidence" value="ECO:0007669"/>
    <property type="project" value="UniProtKB-UniRule"/>
</dbReference>
<feature type="binding site" evidence="7">
    <location>
        <position position="324"/>
    </location>
    <ligand>
        <name>Zn(2+)</name>
        <dbReference type="ChEBI" id="CHEBI:29105"/>
    </ligand>
</feature>
<feature type="domain" description="Amidohydrolase-related" evidence="8">
    <location>
        <begin position="72"/>
        <end position="411"/>
    </location>
</feature>
<protein>
    <recommendedName>
        <fullName evidence="1 7">Imidazolonepropionase</fullName>
        <ecNumber evidence="1 7">3.5.2.7</ecNumber>
    </recommendedName>
    <alternativeName>
        <fullName evidence="7">Imidazolone-5-propionate hydrolase</fullName>
    </alternativeName>
</protein>
<dbReference type="InterPro" id="IPR006680">
    <property type="entry name" value="Amidohydro-rel"/>
</dbReference>
<comment type="catalytic activity">
    <reaction evidence="7">
        <text>4-imidazolone-5-propanoate + H2O = N-formimidoyl-L-glutamate</text>
        <dbReference type="Rhea" id="RHEA:23660"/>
        <dbReference type="ChEBI" id="CHEBI:15377"/>
        <dbReference type="ChEBI" id="CHEBI:58928"/>
        <dbReference type="ChEBI" id="CHEBI:77893"/>
        <dbReference type="EC" id="3.5.2.7"/>
    </reaction>
</comment>
<dbReference type="HAMAP" id="MF_00372">
    <property type="entry name" value="HutI"/>
    <property type="match status" value="1"/>
</dbReference>
<feature type="binding site" evidence="7">
    <location>
        <position position="326"/>
    </location>
    <ligand>
        <name>N-formimidoyl-L-glutamate</name>
        <dbReference type="ChEBI" id="CHEBI:58928"/>
    </ligand>
</feature>
<dbReference type="EC" id="3.5.2.7" evidence="1 7"/>
<evidence type="ECO:0000313" key="9">
    <source>
        <dbReference type="EMBL" id="TGA99802.1"/>
    </source>
</evidence>
<dbReference type="EMBL" id="SRJD01000002">
    <property type="protein sequence ID" value="TGA99802.1"/>
    <property type="molecule type" value="Genomic_DNA"/>
</dbReference>
<evidence type="ECO:0000256" key="4">
    <source>
        <dbReference type="ARBA" id="ARBA00022808"/>
    </source>
</evidence>
<dbReference type="RefSeq" id="WP_135347198.1">
    <property type="nucleotide sequence ID" value="NZ_SRJD01000002.1"/>
</dbReference>
<proteinExistence type="inferred from homology"/>
<feature type="binding site" evidence="7">
    <location>
        <position position="82"/>
    </location>
    <ligand>
        <name>Fe(3+)</name>
        <dbReference type="ChEBI" id="CHEBI:29034"/>
    </ligand>
</feature>
<feature type="binding site" evidence="7">
    <location>
        <position position="328"/>
    </location>
    <ligand>
        <name>N-formimidoyl-L-glutamate</name>
        <dbReference type="ChEBI" id="CHEBI:58928"/>
    </ligand>
</feature>
<organism evidence="9 10">
    <name type="scientific">Sporolactobacillus shoreae</name>
    <dbReference type="NCBI Taxonomy" id="1465501"/>
    <lineage>
        <taxon>Bacteria</taxon>
        <taxon>Bacillati</taxon>
        <taxon>Bacillota</taxon>
        <taxon>Bacilli</taxon>
        <taxon>Bacillales</taxon>
        <taxon>Sporolactobacillaceae</taxon>
        <taxon>Sporolactobacillus</taxon>
    </lineage>
</organism>
<evidence type="ECO:0000256" key="6">
    <source>
        <dbReference type="ARBA" id="ARBA00023004"/>
    </source>
</evidence>